<evidence type="ECO:0000313" key="9">
    <source>
        <dbReference type="EMBL" id="QIS15442.1"/>
    </source>
</evidence>
<dbReference type="KEGG" id="nah:F5544_38080"/>
<sequence length="361" mass="38287">MREGGRRHHRAPGPAGRPDHVLVRRGRSADFHRRRVSGRRGKDDDMQAVGRLVLIALAAIWGSNFLLVDVALGGSDPAQIVAARLWLGGAILLGCCLVLRSRMPRGWGIWLRLLVMGVLGQALPWLLFAWGQEQVSVSMAGIYNSVTPLASLPVVWLLLRHKGSRGETTASVLGFAGIVVLMAPWSDGSRSSLLGQLACLAGAVCYAIAYAYAKHLISNLGYSKVSLAATQALVAGVLMLVVAAPQLGHPVDATPAVVGSLVALGISTAVAFLLNYWLIATVGPLQAGLAFYLMPIFAVILGITVRGDVLHPHQIFGAAIVFAALVVQYAMDRRGAEPQAPVEAGESLGGTELPRRAEDRI</sequence>
<dbReference type="InterPro" id="IPR000620">
    <property type="entry name" value="EamA_dom"/>
</dbReference>
<protein>
    <submittedName>
        <fullName evidence="9">EamA family transporter</fullName>
    </submittedName>
</protein>
<dbReference type="Proteomes" id="UP000503540">
    <property type="component" value="Chromosome"/>
</dbReference>
<feature type="compositionally biased region" description="Basic residues" evidence="6">
    <location>
        <begin position="1"/>
        <end position="11"/>
    </location>
</feature>
<evidence type="ECO:0000256" key="6">
    <source>
        <dbReference type="SAM" id="MobiDB-lite"/>
    </source>
</evidence>
<evidence type="ECO:0000259" key="8">
    <source>
        <dbReference type="Pfam" id="PF00892"/>
    </source>
</evidence>
<feature type="transmembrane region" description="Helical" evidence="7">
    <location>
        <begin position="168"/>
        <end position="186"/>
    </location>
</feature>
<feature type="domain" description="EamA" evidence="8">
    <location>
        <begin position="50"/>
        <end position="182"/>
    </location>
</feature>
<reference evidence="9 10" key="1">
    <citation type="journal article" date="2019" name="ACS Chem. Biol.">
        <title>Identification and Mobilization of a Cryptic Antibiotic Biosynthesis Gene Locus from a Human-Pathogenic Nocardia Isolate.</title>
        <authorList>
            <person name="Herisse M."/>
            <person name="Ishida K."/>
            <person name="Porter J.L."/>
            <person name="Howden B."/>
            <person name="Hertweck C."/>
            <person name="Stinear T.P."/>
            <person name="Pidot S.J."/>
        </authorList>
    </citation>
    <scope>NUCLEOTIDE SEQUENCE [LARGE SCALE GENOMIC DNA]</scope>
    <source>
        <strain evidence="9 10">AUSMDU00012717</strain>
    </source>
</reference>
<evidence type="ECO:0000256" key="4">
    <source>
        <dbReference type="ARBA" id="ARBA00022989"/>
    </source>
</evidence>
<evidence type="ECO:0000256" key="1">
    <source>
        <dbReference type="ARBA" id="ARBA00004141"/>
    </source>
</evidence>
<evidence type="ECO:0000256" key="7">
    <source>
        <dbReference type="SAM" id="Phobius"/>
    </source>
</evidence>
<feature type="region of interest" description="Disordered" evidence="6">
    <location>
        <begin position="338"/>
        <end position="361"/>
    </location>
</feature>
<keyword evidence="4 7" id="KW-1133">Transmembrane helix</keyword>
<evidence type="ECO:0000256" key="3">
    <source>
        <dbReference type="ARBA" id="ARBA00022692"/>
    </source>
</evidence>
<comment type="similarity">
    <text evidence="2">Belongs to the EamA transporter family.</text>
</comment>
<evidence type="ECO:0000256" key="2">
    <source>
        <dbReference type="ARBA" id="ARBA00007362"/>
    </source>
</evidence>
<comment type="subcellular location">
    <subcellularLocation>
        <location evidence="1">Membrane</location>
        <topology evidence="1">Multi-pass membrane protein</topology>
    </subcellularLocation>
</comment>
<feature type="transmembrane region" description="Helical" evidence="7">
    <location>
        <begin position="48"/>
        <end position="68"/>
    </location>
</feature>
<organism evidence="9 10">
    <name type="scientific">Nocardia arthritidis</name>
    <dbReference type="NCBI Taxonomy" id="228602"/>
    <lineage>
        <taxon>Bacteria</taxon>
        <taxon>Bacillati</taxon>
        <taxon>Actinomycetota</taxon>
        <taxon>Actinomycetes</taxon>
        <taxon>Mycobacteriales</taxon>
        <taxon>Nocardiaceae</taxon>
        <taxon>Nocardia</taxon>
    </lineage>
</organism>
<feature type="transmembrane region" description="Helical" evidence="7">
    <location>
        <begin position="80"/>
        <end position="99"/>
    </location>
</feature>
<dbReference type="GO" id="GO:0016020">
    <property type="term" value="C:membrane"/>
    <property type="evidence" value="ECO:0007669"/>
    <property type="project" value="UniProtKB-SubCell"/>
</dbReference>
<feature type="transmembrane region" description="Helical" evidence="7">
    <location>
        <begin position="313"/>
        <end position="331"/>
    </location>
</feature>
<dbReference type="InterPro" id="IPR037185">
    <property type="entry name" value="EmrE-like"/>
</dbReference>
<feature type="region of interest" description="Disordered" evidence="6">
    <location>
        <begin position="1"/>
        <end position="21"/>
    </location>
</feature>
<feature type="transmembrane region" description="Helical" evidence="7">
    <location>
        <begin position="111"/>
        <end position="130"/>
    </location>
</feature>
<keyword evidence="3 7" id="KW-0812">Transmembrane</keyword>
<feature type="transmembrane region" description="Helical" evidence="7">
    <location>
        <begin position="142"/>
        <end position="159"/>
    </location>
</feature>
<dbReference type="AlphaFoldDB" id="A0A6G9YQG4"/>
<feature type="transmembrane region" description="Helical" evidence="7">
    <location>
        <begin position="192"/>
        <end position="213"/>
    </location>
</feature>
<keyword evidence="10" id="KW-1185">Reference proteome</keyword>
<dbReference type="Pfam" id="PF00892">
    <property type="entry name" value="EamA"/>
    <property type="match status" value="2"/>
</dbReference>
<name>A0A6G9YQG4_9NOCA</name>
<feature type="transmembrane region" description="Helical" evidence="7">
    <location>
        <begin position="289"/>
        <end position="307"/>
    </location>
</feature>
<feature type="domain" description="EamA" evidence="8">
    <location>
        <begin position="194"/>
        <end position="327"/>
    </location>
</feature>
<dbReference type="SUPFAM" id="SSF103481">
    <property type="entry name" value="Multidrug resistance efflux transporter EmrE"/>
    <property type="match status" value="2"/>
</dbReference>
<accession>A0A6G9YQG4</accession>
<dbReference type="EMBL" id="CP046172">
    <property type="protein sequence ID" value="QIS15442.1"/>
    <property type="molecule type" value="Genomic_DNA"/>
</dbReference>
<evidence type="ECO:0000313" key="10">
    <source>
        <dbReference type="Proteomes" id="UP000503540"/>
    </source>
</evidence>
<dbReference type="PANTHER" id="PTHR32322">
    <property type="entry name" value="INNER MEMBRANE TRANSPORTER"/>
    <property type="match status" value="1"/>
</dbReference>
<keyword evidence="5 7" id="KW-0472">Membrane</keyword>
<feature type="transmembrane region" description="Helical" evidence="7">
    <location>
        <begin position="225"/>
        <end position="244"/>
    </location>
</feature>
<dbReference type="PANTHER" id="PTHR32322:SF2">
    <property type="entry name" value="EAMA DOMAIN-CONTAINING PROTEIN"/>
    <property type="match status" value="1"/>
</dbReference>
<gene>
    <name evidence="9" type="ORF">F5544_38080</name>
</gene>
<dbReference type="InterPro" id="IPR050638">
    <property type="entry name" value="AA-Vitamin_Transporters"/>
</dbReference>
<evidence type="ECO:0000256" key="5">
    <source>
        <dbReference type="ARBA" id="ARBA00023136"/>
    </source>
</evidence>
<proteinExistence type="inferred from homology"/>
<feature type="transmembrane region" description="Helical" evidence="7">
    <location>
        <begin position="256"/>
        <end position="277"/>
    </location>
</feature>